<accession>A0ACC3BX05</accession>
<protein>
    <submittedName>
        <fullName evidence="1">Uncharacterized protein</fullName>
    </submittedName>
</protein>
<proteinExistence type="predicted"/>
<dbReference type="Proteomes" id="UP000798662">
    <property type="component" value="Chromosome 1"/>
</dbReference>
<name>A0ACC3BX05_PYRYE</name>
<gene>
    <name evidence="1" type="ORF">I4F81_004994</name>
</gene>
<keyword evidence="2" id="KW-1185">Reference proteome</keyword>
<reference evidence="1" key="1">
    <citation type="submission" date="2019-11" db="EMBL/GenBank/DDBJ databases">
        <title>Nori genome reveals adaptations in red seaweeds to the harsh intertidal environment.</title>
        <authorList>
            <person name="Wang D."/>
            <person name="Mao Y."/>
        </authorList>
    </citation>
    <scope>NUCLEOTIDE SEQUENCE</scope>
    <source>
        <tissue evidence="1">Gametophyte</tissue>
    </source>
</reference>
<organism evidence="1 2">
    <name type="scientific">Pyropia yezoensis</name>
    <name type="common">Susabi-nori</name>
    <name type="synonym">Porphyra yezoensis</name>
    <dbReference type="NCBI Taxonomy" id="2788"/>
    <lineage>
        <taxon>Eukaryota</taxon>
        <taxon>Rhodophyta</taxon>
        <taxon>Bangiophyceae</taxon>
        <taxon>Bangiales</taxon>
        <taxon>Bangiaceae</taxon>
        <taxon>Pyropia</taxon>
    </lineage>
</organism>
<evidence type="ECO:0000313" key="1">
    <source>
        <dbReference type="EMBL" id="KAK1862420.1"/>
    </source>
</evidence>
<comment type="caution">
    <text evidence="1">The sequence shown here is derived from an EMBL/GenBank/DDBJ whole genome shotgun (WGS) entry which is preliminary data.</text>
</comment>
<evidence type="ECO:0000313" key="2">
    <source>
        <dbReference type="Proteomes" id="UP000798662"/>
    </source>
</evidence>
<sequence>MPDESLGSTAGVATQAAEVSHSIAVVNRTSLAFMAPATYMVHKMAQVAMMNPPKTEVKMGVKLLTATV</sequence>
<dbReference type="EMBL" id="CM020618">
    <property type="protein sequence ID" value="KAK1862420.1"/>
    <property type="molecule type" value="Genomic_DNA"/>
</dbReference>